<accession>A0A160TXX1</accession>
<dbReference type="EMBL" id="CZQD01000028">
    <property type="protein sequence ID" value="CUS56520.1"/>
    <property type="molecule type" value="Genomic_DNA"/>
</dbReference>
<comment type="cofactor">
    <cofactor evidence="1">
        <name>Zn(2+)</name>
        <dbReference type="ChEBI" id="CHEBI:29105"/>
    </cofactor>
</comment>
<evidence type="ECO:0000256" key="2">
    <source>
        <dbReference type="ARBA" id="ARBA00006040"/>
    </source>
</evidence>
<dbReference type="SUPFAM" id="SSF55486">
    <property type="entry name" value="Metalloproteases ('zincins'), catalytic domain"/>
    <property type="match status" value="1"/>
</dbReference>
<proteinExistence type="inferred from homology"/>
<dbReference type="PANTHER" id="PTHR11804:SF84">
    <property type="entry name" value="SACCHAROLYSIN"/>
    <property type="match status" value="1"/>
</dbReference>
<evidence type="ECO:0000256" key="7">
    <source>
        <dbReference type="ARBA" id="ARBA00023049"/>
    </source>
</evidence>
<dbReference type="PANTHER" id="PTHR11804">
    <property type="entry name" value="PROTEASE M3 THIMET OLIGOPEPTIDASE-RELATED"/>
    <property type="match status" value="1"/>
</dbReference>
<keyword evidence="8" id="KW-0175">Coiled coil</keyword>
<evidence type="ECO:0000256" key="3">
    <source>
        <dbReference type="ARBA" id="ARBA00022670"/>
    </source>
</evidence>
<dbReference type="InterPro" id="IPR045090">
    <property type="entry name" value="Pept_M3A_M3B"/>
</dbReference>
<evidence type="ECO:0000256" key="8">
    <source>
        <dbReference type="SAM" id="Coils"/>
    </source>
</evidence>
<keyword evidence="3" id="KW-0645">Protease</keyword>
<evidence type="ECO:0000256" key="5">
    <source>
        <dbReference type="ARBA" id="ARBA00022801"/>
    </source>
</evidence>
<dbReference type="InterPro" id="IPR024079">
    <property type="entry name" value="MetalloPept_cat_dom_sf"/>
</dbReference>
<evidence type="ECO:0000259" key="9">
    <source>
        <dbReference type="Pfam" id="PF01432"/>
    </source>
</evidence>
<evidence type="ECO:0000256" key="4">
    <source>
        <dbReference type="ARBA" id="ARBA00022723"/>
    </source>
</evidence>
<reference evidence="10" key="1">
    <citation type="submission" date="2015-10" db="EMBL/GenBank/DDBJ databases">
        <authorList>
            <person name="Gilbert D.G."/>
        </authorList>
    </citation>
    <scope>NUCLEOTIDE SEQUENCE</scope>
</reference>
<protein>
    <submittedName>
        <fullName evidence="10">Thimet oligopeptidase</fullName>
        <ecNumber evidence="10">3.4.24.15</ecNumber>
    </submittedName>
</protein>
<gene>
    <name evidence="10" type="ORF">MGWOODY_Hyp2415</name>
</gene>
<dbReference type="InterPro" id="IPR024077">
    <property type="entry name" value="Neurolysin/TOP_dom2"/>
</dbReference>
<dbReference type="GO" id="GO:0004222">
    <property type="term" value="F:metalloendopeptidase activity"/>
    <property type="evidence" value="ECO:0007669"/>
    <property type="project" value="InterPro"/>
</dbReference>
<dbReference type="EC" id="3.4.24.15" evidence="10"/>
<keyword evidence="7" id="KW-0482">Metalloprotease</keyword>
<evidence type="ECO:0000313" key="10">
    <source>
        <dbReference type="EMBL" id="CUS56520.1"/>
    </source>
</evidence>
<keyword evidence="5 10" id="KW-0378">Hydrolase</keyword>
<dbReference type="GO" id="GO:0006518">
    <property type="term" value="P:peptide metabolic process"/>
    <property type="evidence" value="ECO:0007669"/>
    <property type="project" value="TreeGrafter"/>
</dbReference>
<organism evidence="10">
    <name type="scientific">hydrothermal vent metagenome</name>
    <dbReference type="NCBI Taxonomy" id="652676"/>
    <lineage>
        <taxon>unclassified sequences</taxon>
        <taxon>metagenomes</taxon>
        <taxon>ecological metagenomes</taxon>
    </lineage>
</organism>
<keyword evidence="6" id="KW-0862">Zinc</keyword>
<evidence type="ECO:0000256" key="1">
    <source>
        <dbReference type="ARBA" id="ARBA00001947"/>
    </source>
</evidence>
<dbReference type="GO" id="GO:0046872">
    <property type="term" value="F:metal ion binding"/>
    <property type="evidence" value="ECO:0007669"/>
    <property type="project" value="UniProtKB-KW"/>
</dbReference>
<feature type="coiled-coil region" evidence="8">
    <location>
        <begin position="180"/>
        <end position="207"/>
    </location>
</feature>
<sequence length="702" mass="78289">MIKHTVTGAVSALSLLAAASCMATVEPTALEQAEANTPSLQDEASAMLAELVVNPASAEVFESRCENAMLLAGKFITDLETRDTPPGVQDIQDFDLLTNVAFSVGYGEAAIVAEANPDEALREVGSACQEDTASIISTLSLSGPIYERMVAIDADALDDRSALMLSRILRDYRRSGVDKDEATRTRVEELNAELAEISTEFSKNLREIVGQVEVDSVDALEGLPQDYIDAHTPNEDGKIVITTNYPDLMPVFNYSPNEDLKKSLFIASANRAYPENVEPLRKLLEKRYELAQLLGYENYAAYITEDKMTGSPKVAIDFLDGVEAAARNAAEIEYERLLAFQQNSNPDATQVSQWHSGYLSEQIRQTDYALDAQEVRQYFAYNDVRSGIFSLVQDLFEVEIRDWTDAPIWQETVTAHEIYKDGELVGRFFLDMHPREGKFKHAAAFPIRFGPTSEGVPVASLMCNFPAGDHTTGLMEHRQVETFLHEFGHLIHAMFSGQPDYADLSMSSLEWDFIEAPSQMLENWMWDYDTLAKFAVNSDGETIPVELVEKMNAARDFGTGLGTLRQLTYAGVSMNYYNRPPSEVDFEKIWLEQEAGLSPFETLPDLHRYASFGHLDGYSAIYYTYQWSLAIATDMFKQFEANGLRDEVTAERYRELVLSAGSSKPAAELVHDFLGRDWSPKAYEQHLIDAAASAPSVEAEKD</sequence>
<dbReference type="Gene3D" id="1.10.1370.10">
    <property type="entry name" value="Neurolysin, domain 3"/>
    <property type="match status" value="1"/>
</dbReference>
<name>A0A160TXX1_9ZZZZ</name>
<dbReference type="CDD" id="cd06455">
    <property type="entry name" value="M3A_TOP"/>
    <property type="match status" value="1"/>
</dbReference>
<comment type="similarity">
    <text evidence="2">Belongs to the peptidase M3 family.</text>
</comment>
<dbReference type="InterPro" id="IPR001567">
    <property type="entry name" value="Pept_M3A_M3B_dom"/>
</dbReference>
<evidence type="ECO:0000256" key="6">
    <source>
        <dbReference type="ARBA" id="ARBA00022833"/>
    </source>
</evidence>
<dbReference type="PROSITE" id="PS51257">
    <property type="entry name" value="PROKAR_LIPOPROTEIN"/>
    <property type="match status" value="1"/>
</dbReference>
<dbReference type="AlphaFoldDB" id="A0A160TXX1"/>
<keyword evidence="4" id="KW-0479">Metal-binding</keyword>
<dbReference type="Pfam" id="PF01432">
    <property type="entry name" value="Peptidase_M3"/>
    <property type="match status" value="1"/>
</dbReference>
<feature type="domain" description="Peptidase M3A/M3B catalytic" evidence="9">
    <location>
        <begin position="252"/>
        <end position="687"/>
    </location>
</feature>
<dbReference type="GO" id="GO:0006508">
    <property type="term" value="P:proteolysis"/>
    <property type="evidence" value="ECO:0007669"/>
    <property type="project" value="UniProtKB-KW"/>
</dbReference>
<dbReference type="Gene3D" id="3.40.390.10">
    <property type="entry name" value="Collagenase (Catalytic Domain)"/>
    <property type="match status" value="1"/>
</dbReference>